<dbReference type="PIRSF" id="PIRSF000303">
    <property type="entry name" value="Glutathion_perox"/>
    <property type="match status" value="1"/>
</dbReference>
<evidence type="ECO:0000256" key="3">
    <source>
        <dbReference type="ARBA" id="ARBA00023002"/>
    </source>
</evidence>
<proteinExistence type="inferred from homology"/>
<protein>
    <recommendedName>
        <fullName evidence="6">Glutathione peroxidase</fullName>
    </recommendedName>
</protein>
<dbReference type="PROSITE" id="PS51355">
    <property type="entry name" value="GLUTATHIONE_PEROXID_3"/>
    <property type="match status" value="1"/>
</dbReference>
<evidence type="ECO:0000313" key="5">
    <source>
        <dbReference type="Proteomes" id="UP000751190"/>
    </source>
</evidence>
<gene>
    <name evidence="4" type="ORF">KFE25_013154</name>
</gene>
<evidence type="ECO:0000256" key="2">
    <source>
        <dbReference type="ARBA" id="ARBA00022559"/>
    </source>
</evidence>
<keyword evidence="2" id="KW-0575">Peroxidase</keyword>
<accession>A0A8J5XGR0</accession>
<comment type="caution">
    <text evidence="4">The sequence shown here is derived from an EMBL/GenBank/DDBJ whole genome shotgun (WGS) entry which is preliminary data.</text>
</comment>
<comment type="similarity">
    <text evidence="1">Belongs to the glutathione peroxidase family.</text>
</comment>
<keyword evidence="3" id="KW-0560">Oxidoreductase</keyword>
<sequence>MASEAYAFTATELVTGREVPLSEFAGKVSLVVNFGGQELRTDADIRSFVDKYGVRFPMFAPVDVNGSKAHPLFKYLCPAGDISWNFAGQFLVGKDGRLARRYDSRTPPATIDADIRALLAA</sequence>
<dbReference type="PANTHER" id="PTHR11592:SF78">
    <property type="entry name" value="GLUTATHIONE PEROXIDASE"/>
    <property type="match status" value="1"/>
</dbReference>
<name>A0A8J5XGR0_DIALT</name>
<dbReference type="GO" id="GO:0006979">
    <property type="term" value="P:response to oxidative stress"/>
    <property type="evidence" value="ECO:0007669"/>
    <property type="project" value="InterPro"/>
</dbReference>
<dbReference type="InterPro" id="IPR036249">
    <property type="entry name" value="Thioredoxin-like_sf"/>
</dbReference>
<organism evidence="4 5">
    <name type="scientific">Diacronema lutheri</name>
    <name type="common">Unicellular marine alga</name>
    <name type="synonym">Monochrysis lutheri</name>
    <dbReference type="NCBI Taxonomy" id="2081491"/>
    <lineage>
        <taxon>Eukaryota</taxon>
        <taxon>Haptista</taxon>
        <taxon>Haptophyta</taxon>
        <taxon>Pavlovophyceae</taxon>
        <taxon>Pavlovales</taxon>
        <taxon>Pavlovaceae</taxon>
        <taxon>Diacronema</taxon>
    </lineage>
</organism>
<dbReference type="InterPro" id="IPR000889">
    <property type="entry name" value="Glutathione_peroxidase"/>
</dbReference>
<evidence type="ECO:0000256" key="1">
    <source>
        <dbReference type="ARBA" id="ARBA00006926"/>
    </source>
</evidence>
<evidence type="ECO:0008006" key="6">
    <source>
        <dbReference type="Google" id="ProtNLM"/>
    </source>
</evidence>
<dbReference type="EMBL" id="JAGTXO010000032">
    <property type="protein sequence ID" value="KAG8460504.1"/>
    <property type="molecule type" value="Genomic_DNA"/>
</dbReference>
<dbReference type="Gene3D" id="3.40.30.10">
    <property type="entry name" value="Glutaredoxin"/>
    <property type="match status" value="1"/>
</dbReference>
<dbReference type="Pfam" id="PF00255">
    <property type="entry name" value="GSHPx"/>
    <property type="match status" value="1"/>
</dbReference>
<keyword evidence="5" id="KW-1185">Reference proteome</keyword>
<dbReference type="PANTHER" id="PTHR11592">
    <property type="entry name" value="GLUTATHIONE PEROXIDASE"/>
    <property type="match status" value="1"/>
</dbReference>
<reference evidence="4" key="1">
    <citation type="submission" date="2021-05" db="EMBL/GenBank/DDBJ databases">
        <title>The genome of the haptophyte Pavlova lutheri (Diacronema luteri, Pavlovales) - a model for lipid biosynthesis in eukaryotic algae.</title>
        <authorList>
            <person name="Hulatt C.J."/>
            <person name="Posewitz M.C."/>
        </authorList>
    </citation>
    <scope>NUCLEOTIDE SEQUENCE</scope>
    <source>
        <strain evidence="4">NIVA-4/92</strain>
    </source>
</reference>
<dbReference type="OrthoDB" id="446890at2759"/>
<dbReference type="AlphaFoldDB" id="A0A8J5XGR0"/>
<dbReference type="Proteomes" id="UP000751190">
    <property type="component" value="Unassembled WGS sequence"/>
</dbReference>
<dbReference type="GO" id="GO:0004601">
    <property type="term" value="F:peroxidase activity"/>
    <property type="evidence" value="ECO:0007669"/>
    <property type="project" value="UniProtKB-KW"/>
</dbReference>
<evidence type="ECO:0000313" key="4">
    <source>
        <dbReference type="EMBL" id="KAG8460504.1"/>
    </source>
</evidence>
<dbReference type="SUPFAM" id="SSF52833">
    <property type="entry name" value="Thioredoxin-like"/>
    <property type="match status" value="1"/>
</dbReference>